<dbReference type="AlphaFoldDB" id="A0A364NSM2"/>
<evidence type="ECO:0000313" key="3">
    <source>
        <dbReference type="Proteomes" id="UP000251075"/>
    </source>
</evidence>
<feature type="signal peptide" evidence="1">
    <location>
        <begin position="1"/>
        <end position="19"/>
    </location>
</feature>
<dbReference type="Proteomes" id="UP000251075">
    <property type="component" value="Unassembled WGS sequence"/>
</dbReference>
<proteinExistence type="predicted"/>
<comment type="caution">
    <text evidence="2">The sequence shown here is derived from an EMBL/GenBank/DDBJ whole genome shotgun (WGS) entry which is preliminary data.</text>
</comment>
<name>A0A364NSM2_9PROT</name>
<reference evidence="2 3" key="1">
    <citation type="submission" date="2017-11" db="EMBL/GenBank/DDBJ databases">
        <title>Draft genome sequence of magnetotactic bacterium Magnetospirillum kuznetsovii LBB-42.</title>
        <authorList>
            <person name="Grouzdev D.S."/>
            <person name="Rysina M.S."/>
            <person name="Baslerov R.V."/>
            <person name="Koziaeva V."/>
        </authorList>
    </citation>
    <scope>NUCLEOTIDE SEQUENCE [LARGE SCALE GENOMIC DNA]</scope>
    <source>
        <strain evidence="2 3">LBB-42</strain>
    </source>
</reference>
<protein>
    <recommendedName>
        <fullName evidence="4">PRC-barrel domain-containing protein</fullName>
    </recommendedName>
</protein>
<dbReference type="EMBL" id="PGTO01000039">
    <property type="protein sequence ID" value="RAU20064.1"/>
    <property type="molecule type" value="Genomic_DNA"/>
</dbReference>
<feature type="chain" id="PRO_5016596085" description="PRC-barrel domain-containing protein" evidence="1">
    <location>
        <begin position="20"/>
        <end position="84"/>
    </location>
</feature>
<evidence type="ECO:0000256" key="1">
    <source>
        <dbReference type="SAM" id="SignalP"/>
    </source>
</evidence>
<keyword evidence="1" id="KW-0732">Signal</keyword>
<gene>
    <name evidence="2" type="ORF">CU669_20370</name>
</gene>
<sequence>MIRTALAVLVLLIAARALAADLPAVGTRTIGNQHYLVDRNGTTVGQLKELSPGNWHILDSRGMTVGTVTGSPGVPPVVIGPVRR</sequence>
<dbReference type="OrthoDB" id="9965199at2"/>
<organism evidence="2 3">
    <name type="scientific">Paramagnetospirillum kuznetsovii</name>
    <dbReference type="NCBI Taxonomy" id="2053833"/>
    <lineage>
        <taxon>Bacteria</taxon>
        <taxon>Pseudomonadati</taxon>
        <taxon>Pseudomonadota</taxon>
        <taxon>Alphaproteobacteria</taxon>
        <taxon>Rhodospirillales</taxon>
        <taxon>Magnetospirillaceae</taxon>
        <taxon>Paramagnetospirillum</taxon>
    </lineage>
</organism>
<keyword evidence="3" id="KW-1185">Reference proteome</keyword>
<evidence type="ECO:0000313" key="2">
    <source>
        <dbReference type="EMBL" id="RAU20064.1"/>
    </source>
</evidence>
<accession>A0A364NSM2</accession>
<evidence type="ECO:0008006" key="4">
    <source>
        <dbReference type="Google" id="ProtNLM"/>
    </source>
</evidence>
<dbReference type="RefSeq" id="WP_112147425.1">
    <property type="nucleotide sequence ID" value="NZ_PGTO01000039.1"/>
</dbReference>